<accession>A0A167FYQ6</accession>
<dbReference type="GeneID" id="30035549"/>
<dbReference type="AlphaFoldDB" id="A0A167FYQ6"/>
<dbReference type="Gene3D" id="3.40.50.12780">
    <property type="entry name" value="N-terminal domain of ligase-like"/>
    <property type="match status" value="1"/>
</dbReference>
<dbReference type="EMBL" id="CP014503">
    <property type="protein sequence ID" value="ANB15874.1"/>
    <property type="molecule type" value="Genomic_DNA"/>
</dbReference>
<evidence type="ECO:0000313" key="2">
    <source>
        <dbReference type="EMBL" id="ANB15874.1"/>
    </source>
</evidence>
<evidence type="ECO:0000256" key="1">
    <source>
        <dbReference type="SAM" id="Phobius"/>
    </source>
</evidence>
<name>A0A167FYQ6_9ASCO</name>
<feature type="transmembrane region" description="Helical" evidence="1">
    <location>
        <begin position="12"/>
        <end position="35"/>
    </location>
</feature>
<dbReference type="Proteomes" id="UP000189580">
    <property type="component" value="Chromosome b"/>
</dbReference>
<keyword evidence="1" id="KW-0472">Membrane</keyword>
<protein>
    <recommendedName>
        <fullName evidence="4">AMP-dependent synthetase/ligase domain-containing protein</fullName>
    </recommendedName>
</protein>
<keyword evidence="3" id="KW-1185">Reference proteome</keyword>
<keyword evidence="1" id="KW-1133">Transmembrane helix</keyword>
<keyword evidence="1" id="KW-0812">Transmembrane</keyword>
<dbReference type="SUPFAM" id="SSF56801">
    <property type="entry name" value="Acetyl-CoA synthetase-like"/>
    <property type="match status" value="1"/>
</dbReference>
<dbReference type="KEGG" id="slb:AWJ20_3518"/>
<reference evidence="2 3" key="1">
    <citation type="submission" date="2016-02" db="EMBL/GenBank/DDBJ databases">
        <title>Complete genome sequence and transcriptome regulation of the pentose utilising yeast Sugiyamaella lignohabitans.</title>
        <authorList>
            <person name="Bellasio M."/>
            <person name="Peymann A."/>
            <person name="Valli M."/>
            <person name="Sipitzky M."/>
            <person name="Graf A."/>
            <person name="Sauer M."/>
            <person name="Marx H."/>
            <person name="Mattanovich D."/>
        </authorList>
    </citation>
    <scope>NUCLEOTIDE SEQUENCE [LARGE SCALE GENOMIC DNA]</scope>
    <source>
        <strain evidence="2 3">CBS 10342</strain>
    </source>
</reference>
<dbReference type="RefSeq" id="XP_018738351.1">
    <property type="nucleotide sequence ID" value="XM_018880542.1"/>
</dbReference>
<proteinExistence type="predicted"/>
<sequence>MPETSKYSFEYFFNSETVVVFLALVLAGLAAYSYLYPSYPDINEFFLHEQSSVATIRLPAETAIYRSKVTPHGRQLISGLSIADNAQNSYSTRDGNVLDIWRLTLKNTIPLATAVSDGGGIVGNFVQVPLSNEELELLVHAIGQKFASWTKRRTKSTGKVDPHVVIALGSSLESLICFFAATLYGFSAVFLHEFQNTDETGLNELIELADPDILVSSGSILNKLEFERFLHLEGIVSVNARYFDIKTKELLPAHVAENYITWPDLVSKAKSTESKIIQELTHTPEIPVKVAYLSKELPVNSSNIDNLPYDNIQSTLNQSEIAHRPNKQLACFTDKAIVSSIAAQIKAIPASHQWSTKDSILTFNSQFNGYSFVLQLCALVSGSRLIFVDSSNIVYHPLKLLSDIGPTVMITEDSVTRTLVGLADDLSIFNSLRFYRAQTELSKGRLPDKSILAELKSLRLIHSGAYTQGQSLSTEDTNTIRALSGAYLIHSLNTPLSLSPIAQTAIYDYRTSNALRWIHFGPPLPCLEIKLRDFRNYHASNRMGQLLLKGNSLPSGTEWVEENLIARLGTDGCVKQLLNVDYSISK</sequence>
<gene>
    <name evidence="2" type="ORF">AWJ20_3518</name>
</gene>
<evidence type="ECO:0000313" key="3">
    <source>
        <dbReference type="Proteomes" id="UP000189580"/>
    </source>
</evidence>
<evidence type="ECO:0008006" key="4">
    <source>
        <dbReference type="Google" id="ProtNLM"/>
    </source>
</evidence>
<dbReference type="InterPro" id="IPR042099">
    <property type="entry name" value="ANL_N_sf"/>
</dbReference>
<dbReference type="OrthoDB" id="4138492at2759"/>
<organism evidence="2 3">
    <name type="scientific">Sugiyamaella lignohabitans</name>
    <dbReference type="NCBI Taxonomy" id="796027"/>
    <lineage>
        <taxon>Eukaryota</taxon>
        <taxon>Fungi</taxon>
        <taxon>Dikarya</taxon>
        <taxon>Ascomycota</taxon>
        <taxon>Saccharomycotina</taxon>
        <taxon>Dipodascomycetes</taxon>
        <taxon>Dipodascales</taxon>
        <taxon>Trichomonascaceae</taxon>
        <taxon>Sugiyamaella</taxon>
    </lineage>
</organism>